<keyword evidence="10" id="KW-0443">Lipid metabolism</keyword>
<keyword evidence="17" id="KW-1185">Reference proteome</keyword>
<keyword evidence="6" id="KW-0276">Fatty acid metabolism</keyword>
<dbReference type="GO" id="GO:0006633">
    <property type="term" value="P:fatty acid biosynthetic process"/>
    <property type="evidence" value="ECO:0007669"/>
    <property type="project" value="UniProtKB-KW"/>
</dbReference>
<dbReference type="SMART" id="SM00308">
    <property type="entry name" value="LH2"/>
    <property type="match status" value="1"/>
</dbReference>
<evidence type="ECO:0000256" key="3">
    <source>
        <dbReference type="ARBA" id="ARBA00022516"/>
    </source>
</evidence>
<evidence type="ECO:0000259" key="15">
    <source>
        <dbReference type="PROSITE" id="PS51393"/>
    </source>
</evidence>
<dbReference type="InterPro" id="IPR001246">
    <property type="entry name" value="LipOase_plant"/>
</dbReference>
<evidence type="ECO:0008006" key="18">
    <source>
        <dbReference type="Google" id="ProtNLM"/>
    </source>
</evidence>
<evidence type="ECO:0000256" key="10">
    <source>
        <dbReference type="ARBA" id="ARBA00023098"/>
    </source>
</evidence>
<dbReference type="PROSITE" id="PS51393">
    <property type="entry name" value="LIPOXYGENASE_3"/>
    <property type="match status" value="1"/>
</dbReference>
<dbReference type="InterPro" id="IPR027433">
    <property type="entry name" value="Lipoxygenase_dom_3"/>
</dbReference>
<dbReference type="Pfam" id="PF00305">
    <property type="entry name" value="Lipoxygenase"/>
    <property type="match status" value="1"/>
</dbReference>
<evidence type="ECO:0000256" key="5">
    <source>
        <dbReference type="ARBA" id="ARBA00022767"/>
    </source>
</evidence>
<evidence type="ECO:0000256" key="2">
    <source>
        <dbReference type="ARBA" id="ARBA00009419"/>
    </source>
</evidence>
<dbReference type="PROSITE" id="PS50095">
    <property type="entry name" value="PLAT"/>
    <property type="match status" value="1"/>
</dbReference>
<dbReference type="PRINTS" id="PR00468">
    <property type="entry name" value="PLTLPOXGNASE"/>
</dbReference>
<reference evidence="16 17" key="1">
    <citation type="submission" date="2024-09" db="EMBL/GenBank/DDBJ databases">
        <title>Chromosome-scale assembly of Riccia sorocarpa.</title>
        <authorList>
            <person name="Paukszto L."/>
        </authorList>
    </citation>
    <scope>NUCLEOTIDE SEQUENCE [LARGE SCALE GENOMIC DNA]</scope>
    <source>
        <strain evidence="16">LP-2024</strain>
        <tissue evidence="16">Aerial parts of the thallus</tissue>
    </source>
</reference>
<comment type="caution">
    <text evidence="12">Lacks conserved residue(s) required for the propagation of feature annotation.</text>
</comment>
<keyword evidence="3" id="KW-0444">Lipid biosynthesis</keyword>
<dbReference type="GO" id="GO:0051213">
    <property type="term" value="F:dioxygenase activity"/>
    <property type="evidence" value="ECO:0007669"/>
    <property type="project" value="UniProtKB-KW"/>
</dbReference>
<keyword evidence="4 13" id="KW-0479">Metal-binding</keyword>
<keyword evidence="11" id="KW-0275">Fatty acid biosynthesis</keyword>
<accession>A0ABD3GD38</accession>
<feature type="domain" description="Lipoxygenase" evidence="15">
    <location>
        <begin position="220"/>
        <end position="920"/>
    </location>
</feature>
<dbReference type="EMBL" id="JBJQOH010000008">
    <property type="protein sequence ID" value="KAL3676566.1"/>
    <property type="molecule type" value="Genomic_DNA"/>
</dbReference>
<evidence type="ECO:0000256" key="11">
    <source>
        <dbReference type="ARBA" id="ARBA00023160"/>
    </source>
</evidence>
<evidence type="ECO:0000256" key="8">
    <source>
        <dbReference type="ARBA" id="ARBA00023002"/>
    </source>
</evidence>
<organism evidence="16 17">
    <name type="scientific">Riccia sorocarpa</name>
    <dbReference type="NCBI Taxonomy" id="122646"/>
    <lineage>
        <taxon>Eukaryota</taxon>
        <taxon>Viridiplantae</taxon>
        <taxon>Streptophyta</taxon>
        <taxon>Embryophyta</taxon>
        <taxon>Marchantiophyta</taxon>
        <taxon>Marchantiopsida</taxon>
        <taxon>Marchantiidae</taxon>
        <taxon>Marchantiales</taxon>
        <taxon>Ricciaceae</taxon>
        <taxon>Riccia</taxon>
    </lineage>
</organism>
<keyword evidence="7 13" id="KW-0223">Dioxygenase</keyword>
<evidence type="ECO:0000256" key="4">
    <source>
        <dbReference type="ARBA" id="ARBA00022723"/>
    </source>
</evidence>
<dbReference type="Gene3D" id="4.10.375.10">
    <property type="entry name" value="Lipoxygenase-1, Domain 2"/>
    <property type="match status" value="1"/>
</dbReference>
<evidence type="ECO:0000256" key="13">
    <source>
        <dbReference type="RuleBase" id="RU003974"/>
    </source>
</evidence>
<dbReference type="Gene3D" id="3.10.450.60">
    <property type="match status" value="1"/>
</dbReference>
<dbReference type="InterPro" id="IPR013819">
    <property type="entry name" value="LipOase_C"/>
</dbReference>
<dbReference type="PRINTS" id="PR00087">
    <property type="entry name" value="LIPOXYGENASE"/>
</dbReference>
<comment type="caution">
    <text evidence="16">The sequence shown here is derived from an EMBL/GenBank/DDBJ whole genome shotgun (WGS) entry which is preliminary data.</text>
</comment>
<comment type="cofactor">
    <cofactor evidence="1 13">
        <name>Fe cation</name>
        <dbReference type="ChEBI" id="CHEBI:24875"/>
    </cofactor>
</comment>
<evidence type="ECO:0000256" key="9">
    <source>
        <dbReference type="ARBA" id="ARBA00023004"/>
    </source>
</evidence>
<sequence length="920" mass="104343">MEALEAQGAIFVDKTLNKIMPLSNKGTAMAEISQENKKSPVGTLFDLVRSLITDNPLVRAVQILRSEFPGPEDTVRIQGTFVLSRKSVLDLVNPGTAIIDNEFDSLLARLVVLQLVSVDAKPDGQPKLSKKTSIHRWTTGRTLKRRLVAGDEYYSVTFYVPKDFGEVGAFVIRNNHPYEFYLHDVTLVSDTGHVYEFPCYSWVYNYRIYGEDRVFFTNKTYLPGQTPTGLRIYRKHELEELRGDGEGVRLAHDRIYDYATYNDIGIPDLGARRPPLGGSDEYPYPRRCRTGRLPAIADLKSESNIPVGSFEYYVPADEYFERDKNSGFYASAVKGFGHAVAPIIRGLFDDTPNTWNSLDELKGLYARGLDLGSEMRKKVDRNDKDLVFLKTIFVSEGDDKSIIKYPLPDILKKNDDGWMHDEEFGRQTLAGLNPVVIEAVREFPPKSSLDPEEYGEATALTEEHIEPYLEGLSVQEAIEAKRLFTVDYRDFLMPYIGEVNKTSYKAYAPRSYFFYTSKGIMKPVAIELSLPPSEDGPGSNRVFTPPQKKEDDGLYWNLAKVHASCVDFGVHELISHWMRAHAVIEPFIIATHRNLSKLHPVCILLLPMFRNTMKINAAARQALINALGVIELTFFTGEFSLRITSKAYGASWRFDHEALPENLIARGMAEPADSSEPGGVKLVVDDYPFAKDGLDLWDAIQTYVNEYLNVVYKGSDQAVKDDPELQEWWNELVQVGHGDKKDEPWWPKADSIESLTRIITIIAWIAGPHHAAVNFGHYAYAGFMPNRPPHLRRLIPEPGSEEEQQLLEDPERWLMETLSNQAATSVILAVLELLASHSVDEEYQGRRLHDNWTSDPELKAVFDKFSRKMDELQWKFEERNSNHELKNREAGPTELPYTFLYPHSEESGLTGRGVPYSVSI</sequence>
<dbReference type="Gene3D" id="1.20.245.10">
    <property type="entry name" value="Lipoxygenase-1, Domain 5"/>
    <property type="match status" value="1"/>
</dbReference>
<gene>
    <name evidence="16" type="ORF">R1sor_026514</name>
</gene>
<keyword evidence="8 13" id="KW-0560">Oxidoreductase</keyword>
<evidence type="ECO:0000313" key="17">
    <source>
        <dbReference type="Proteomes" id="UP001633002"/>
    </source>
</evidence>
<dbReference type="Gene3D" id="4.10.372.10">
    <property type="entry name" value="Lipoxygenase-1, Domain 3"/>
    <property type="match status" value="1"/>
</dbReference>
<name>A0ABD3GD38_9MARC</name>
<evidence type="ECO:0000256" key="7">
    <source>
        <dbReference type="ARBA" id="ARBA00022964"/>
    </source>
</evidence>
<evidence type="ECO:0000256" key="12">
    <source>
        <dbReference type="PROSITE-ProRule" id="PRU00152"/>
    </source>
</evidence>
<dbReference type="GO" id="GO:0031408">
    <property type="term" value="P:oxylipin biosynthetic process"/>
    <property type="evidence" value="ECO:0007669"/>
    <property type="project" value="UniProtKB-KW"/>
</dbReference>
<dbReference type="PROSITE" id="PS00711">
    <property type="entry name" value="LIPOXYGENASE_1"/>
    <property type="match status" value="1"/>
</dbReference>
<dbReference type="InterPro" id="IPR000907">
    <property type="entry name" value="LipOase"/>
</dbReference>
<dbReference type="Pfam" id="PF01477">
    <property type="entry name" value="PLAT"/>
    <property type="match status" value="1"/>
</dbReference>
<keyword evidence="9 13" id="KW-0408">Iron</keyword>
<keyword evidence="5" id="KW-0925">Oxylipin biosynthesis</keyword>
<protein>
    <recommendedName>
        <fullName evidence="18">Lipoxygenase</fullName>
    </recommendedName>
</protein>
<evidence type="ECO:0000256" key="6">
    <source>
        <dbReference type="ARBA" id="ARBA00022832"/>
    </source>
</evidence>
<dbReference type="Gene3D" id="2.60.60.20">
    <property type="entry name" value="PLAT/LH2 domain"/>
    <property type="match status" value="1"/>
</dbReference>
<dbReference type="SUPFAM" id="SSF48484">
    <property type="entry name" value="Lipoxigenase"/>
    <property type="match status" value="1"/>
</dbReference>
<evidence type="ECO:0000259" key="14">
    <source>
        <dbReference type="PROSITE" id="PS50095"/>
    </source>
</evidence>
<dbReference type="Proteomes" id="UP001633002">
    <property type="component" value="Unassembled WGS sequence"/>
</dbReference>
<dbReference type="GO" id="GO:0046872">
    <property type="term" value="F:metal ion binding"/>
    <property type="evidence" value="ECO:0007669"/>
    <property type="project" value="UniProtKB-KW"/>
</dbReference>
<dbReference type="InterPro" id="IPR001024">
    <property type="entry name" value="PLAT/LH2_dom"/>
</dbReference>
<dbReference type="SUPFAM" id="SSF49723">
    <property type="entry name" value="Lipase/lipooxygenase domain (PLAT/LH2 domain)"/>
    <property type="match status" value="1"/>
</dbReference>
<dbReference type="InterPro" id="IPR020833">
    <property type="entry name" value="LipOase_Fe_BS"/>
</dbReference>
<proteinExistence type="inferred from homology"/>
<dbReference type="InterPro" id="IPR036392">
    <property type="entry name" value="PLAT/LH2_dom_sf"/>
</dbReference>
<dbReference type="PANTHER" id="PTHR11771">
    <property type="entry name" value="LIPOXYGENASE"/>
    <property type="match status" value="1"/>
</dbReference>
<feature type="domain" description="PLAT" evidence="14">
    <location>
        <begin position="86"/>
        <end position="217"/>
    </location>
</feature>
<evidence type="ECO:0000313" key="16">
    <source>
        <dbReference type="EMBL" id="KAL3676566.1"/>
    </source>
</evidence>
<dbReference type="InterPro" id="IPR036226">
    <property type="entry name" value="LipOase_C_sf"/>
</dbReference>
<comment type="similarity">
    <text evidence="2 13">Belongs to the lipoxygenase family.</text>
</comment>
<evidence type="ECO:0000256" key="1">
    <source>
        <dbReference type="ARBA" id="ARBA00001962"/>
    </source>
</evidence>
<dbReference type="AlphaFoldDB" id="A0ABD3GD38"/>